<dbReference type="GeneID" id="78084217"/>
<evidence type="ECO:0000313" key="2">
    <source>
        <dbReference type="EMBL" id="EPC05779.1"/>
    </source>
</evidence>
<gene>
    <name evidence="2" type="ORF">HMPREF0179_05064</name>
</gene>
<dbReference type="RefSeq" id="WP_016360378.1">
    <property type="nucleotide sequence ID" value="NZ_KE150238.1"/>
</dbReference>
<keyword evidence="1" id="KW-1133">Transmembrane helix</keyword>
<sequence>MKISIFRLAQWLGWACCLAMTWMAQALYHKGDPMDGIFCLLLGILFSLILIHLLLRRSYEEKNKTRYAAITFASAKEKAATPISSKKEKQ</sequence>
<comment type="caution">
    <text evidence="2">The sequence shown here is derived from an EMBL/GenBank/DDBJ whole genome shotgun (WGS) entry which is preliminary data.</text>
</comment>
<proteinExistence type="predicted"/>
<keyword evidence="1" id="KW-0812">Transmembrane</keyword>
<organism evidence="2 3">
    <name type="scientific">Bilophila wadsworthia (strain 3_1_6)</name>
    <dbReference type="NCBI Taxonomy" id="563192"/>
    <lineage>
        <taxon>Bacteria</taxon>
        <taxon>Pseudomonadati</taxon>
        <taxon>Thermodesulfobacteriota</taxon>
        <taxon>Desulfovibrionia</taxon>
        <taxon>Desulfovibrionales</taxon>
        <taxon>Desulfovibrionaceae</taxon>
        <taxon>Bilophila</taxon>
    </lineage>
</organism>
<protein>
    <submittedName>
        <fullName evidence="2">Uncharacterized protein</fullName>
    </submittedName>
</protein>
<dbReference type="Proteomes" id="UP000006034">
    <property type="component" value="Unassembled WGS sequence"/>
</dbReference>
<name>S2LKL2_BILW3</name>
<reference evidence="2 3" key="1">
    <citation type="submission" date="2010-10" db="EMBL/GenBank/DDBJ databases">
        <authorList>
            <consortium name="The Broad Institute Genome Sequencing Platform"/>
            <person name="Ward D."/>
            <person name="Earl A."/>
            <person name="Feldgarden M."/>
            <person name="Young S.K."/>
            <person name="Gargeya S."/>
            <person name="Zeng Q."/>
            <person name="Alvarado L."/>
            <person name="Berlin A."/>
            <person name="Bochicchio J."/>
            <person name="Chapman S.B."/>
            <person name="Chen Z."/>
            <person name="Freedman E."/>
            <person name="Gellesch M."/>
            <person name="Goldberg J."/>
            <person name="Griggs A."/>
            <person name="Gujja S."/>
            <person name="Heilman E."/>
            <person name="Heiman D."/>
            <person name="Howarth C."/>
            <person name="Mehta T."/>
            <person name="Neiman D."/>
            <person name="Pearson M."/>
            <person name="Roberts A."/>
            <person name="Saif S."/>
            <person name="Shea T."/>
            <person name="Shenoy N."/>
            <person name="Sisk P."/>
            <person name="Stolte C."/>
            <person name="Sykes S."/>
            <person name="White J."/>
            <person name="Yandava C."/>
            <person name="Allen-Vercoe E."/>
            <person name="Sibley C."/>
            <person name="Ambrose C.E."/>
            <person name="Strauss J."/>
            <person name="Daigneault M."/>
            <person name="Haas B."/>
            <person name="Nusbaum C."/>
            <person name="Birren B."/>
        </authorList>
    </citation>
    <scope>NUCLEOTIDE SEQUENCE [LARGE SCALE GENOMIC DNA]</scope>
    <source>
        <strain evidence="2 3">3_1_6</strain>
    </source>
</reference>
<dbReference type="HOGENOM" id="CLU_2434955_0_0_7"/>
<feature type="transmembrane region" description="Helical" evidence="1">
    <location>
        <begin position="36"/>
        <end position="55"/>
    </location>
</feature>
<dbReference type="EMBL" id="ADCP02000001">
    <property type="protein sequence ID" value="EPC05779.1"/>
    <property type="molecule type" value="Genomic_DNA"/>
</dbReference>
<evidence type="ECO:0000313" key="3">
    <source>
        <dbReference type="Proteomes" id="UP000006034"/>
    </source>
</evidence>
<dbReference type="STRING" id="563192.HMPREF0179_05064"/>
<evidence type="ECO:0000256" key="1">
    <source>
        <dbReference type="SAM" id="Phobius"/>
    </source>
</evidence>
<dbReference type="AlphaFoldDB" id="S2LKL2"/>
<keyword evidence="1" id="KW-0472">Membrane</keyword>
<accession>S2LKL2</accession>
<keyword evidence="3" id="KW-1185">Reference proteome</keyword>
<reference evidence="2 3" key="2">
    <citation type="submission" date="2013-04" db="EMBL/GenBank/DDBJ databases">
        <title>The Genome Sequence of Bilophila wadsworthia 3_1_6.</title>
        <authorList>
            <consortium name="The Broad Institute Genomics Platform"/>
            <person name="Earl A."/>
            <person name="Ward D."/>
            <person name="Feldgarden M."/>
            <person name="Gevers D."/>
            <person name="Sibley C."/>
            <person name="Strauss J."/>
            <person name="Allen-Vercoe E."/>
            <person name="Walker B."/>
            <person name="Young S."/>
            <person name="Zeng Q."/>
            <person name="Gargeya S."/>
            <person name="Fitzgerald M."/>
            <person name="Haas B."/>
            <person name="Abouelleil A."/>
            <person name="Allen A.W."/>
            <person name="Alvarado L."/>
            <person name="Arachchi H.M."/>
            <person name="Berlin A.M."/>
            <person name="Chapman S.B."/>
            <person name="Gainer-Dewar J."/>
            <person name="Goldberg J."/>
            <person name="Griggs A."/>
            <person name="Gujja S."/>
            <person name="Hansen M."/>
            <person name="Howarth C."/>
            <person name="Imamovic A."/>
            <person name="Ireland A."/>
            <person name="Larimer J."/>
            <person name="McCowan C."/>
            <person name="Murphy C."/>
            <person name="Pearson M."/>
            <person name="Poon T.W."/>
            <person name="Priest M."/>
            <person name="Roberts A."/>
            <person name="Saif S."/>
            <person name="Shea T."/>
            <person name="Sisk P."/>
            <person name="Sykes S."/>
            <person name="Wortman J."/>
            <person name="Nusbaum C."/>
            <person name="Birren B."/>
        </authorList>
    </citation>
    <scope>NUCLEOTIDE SEQUENCE [LARGE SCALE GENOMIC DNA]</scope>
    <source>
        <strain evidence="2 3">3_1_6</strain>
    </source>
</reference>